<dbReference type="EMBL" id="FOFR01000019">
    <property type="protein sequence ID" value="SES01069.1"/>
    <property type="molecule type" value="Genomic_DNA"/>
</dbReference>
<evidence type="ECO:0000313" key="2">
    <source>
        <dbReference type="Proteomes" id="UP000199352"/>
    </source>
</evidence>
<dbReference type="Proteomes" id="UP000199352">
    <property type="component" value="Unassembled WGS sequence"/>
</dbReference>
<dbReference type="STRING" id="402600.SAMN05216188_11993"/>
<organism evidence="1 2">
    <name type="scientific">Lentzea xinjiangensis</name>
    <dbReference type="NCBI Taxonomy" id="402600"/>
    <lineage>
        <taxon>Bacteria</taxon>
        <taxon>Bacillati</taxon>
        <taxon>Actinomycetota</taxon>
        <taxon>Actinomycetes</taxon>
        <taxon>Pseudonocardiales</taxon>
        <taxon>Pseudonocardiaceae</taxon>
        <taxon>Lentzea</taxon>
    </lineage>
</organism>
<evidence type="ECO:0008006" key="3">
    <source>
        <dbReference type="Google" id="ProtNLM"/>
    </source>
</evidence>
<protein>
    <recommendedName>
        <fullName evidence="3">HNH endonuclease</fullName>
    </recommendedName>
</protein>
<evidence type="ECO:0000313" key="1">
    <source>
        <dbReference type="EMBL" id="SES01069.1"/>
    </source>
</evidence>
<accession>A0A1H9TVE9</accession>
<dbReference type="RefSeq" id="WP_089957889.1">
    <property type="nucleotide sequence ID" value="NZ_FOFR01000019.1"/>
</dbReference>
<gene>
    <name evidence="1" type="ORF">SAMN05216188_11993</name>
</gene>
<proteinExistence type="predicted"/>
<keyword evidence="2" id="KW-1185">Reference proteome</keyword>
<reference evidence="2" key="1">
    <citation type="submission" date="2016-10" db="EMBL/GenBank/DDBJ databases">
        <authorList>
            <person name="Varghese N."/>
            <person name="Submissions S."/>
        </authorList>
    </citation>
    <scope>NUCLEOTIDE SEQUENCE [LARGE SCALE GENOMIC DNA]</scope>
    <source>
        <strain evidence="2">CGMCC 4.3525</strain>
    </source>
</reference>
<sequence length="67" mass="7740">MTEEKRRDFSNLILLCGYHHEVVDGEETRDEYTVEMLTEWKTARESELGVDLSPLNGVLNEGNLEAR</sequence>
<dbReference type="AlphaFoldDB" id="A0A1H9TVE9"/>
<dbReference type="OrthoDB" id="5379188at2"/>
<name>A0A1H9TVE9_9PSEU</name>